<evidence type="ECO:0000256" key="3">
    <source>
        <dbReference type="ARBA" id="ARBA00022980"/>
    </source>
</evidence>
<reference evidence="7" key="1">
    <citation type="submission" date="2019-05" db="EMBL/GenBank/DDBJ databases">
        <title>Annotation for the trematode Fasciolopsis buski.</title>
        <authorList>
            <person name="Choi Y.-J."/>
        </authorList>
    </citation>
    <scope>NUCLEOTIDE SEQUENCE</scope>
    <source>
        <strain evidence="7">HT</strain>
        <tissue evidence="7">Whole worm</tissue>
    </source>
</reference>
<organism evidence="7 8">
    <name type="scientific">Fasciolopsis buskii</name>
    <dbReference type="NCBI Taxonomy" id="27845"/>
    <lineage>
        <taxon>Eukaryota</taxon>
        <taxon>Metazoa</taxon>
        <taxon>Spiralia</taxon>
        <taxon>Lophotrochozoa</taxon>
        <taxon>Platyhelminthes</taxon>
        <taxon>Trematoda</taxon>
        <taxon>Digenea</taxon>
        <taxon>Plagiorchiida</taxon>
        <taxon>Echinostomata</taxon>
        <taxon>Echinostomatoidea</taxon>
        <taxon>Fasciolidae</taxon>
        <taxon>Fasciolopsis</taxon>
    </lineage>
</organism>
<keyword evidence="5" id="KW-0687">Ribonucleoprotein</keyword>
<proteinExistence type="inferred from homology"/>
<dbReference type="GO" id="GO:0003735">
    <property type="term" value="F:structural constituent of ribosome"/>
    <property type="evidence" value="ECO:0007669"/>
    <property type="project" value="InterPro"/>
</dbReference>
<evidence type="ECO:0000256" key="4">
    <source>
        <dbReference type="ARBA" id="ARBA00023128"/>
    </source>
</evidence>
<feature type="non-terminal residue" evidence="7">
    <location>
        <position position="1"/>
    </location>
</feature>
<evidence type="ECO:0000256" key="5">
    <source>
        <dbReference type="ARBA" id="ARBA00023274"/>
    </source>
</evidence>
<dbReference type="Gene3D" id="6.10.330.20">
    <property type="match status" value="1"/>
</dbReference>
<comment type="caution">
    <text evidence="7">The sequence shown here is derived from an EMBL/GenBank/DDBJ whole genome shotgun (WGS) entry which is preliminary data.</text>
</comment>
<dbReference type="Pfam" id="PF06984">
    <property type="entry name" value="MRP-L47"/>
    <property type="match status" value="1"/>
</dbReference>
<evidence type="ECO:0000256" key="1">
    <source>
        <dbReference type="ARBA" id="ARBA00004173"/>
    </source>
</evidence>
<dbReference type="PANTHER" id="PTHR21183">
    <property type="entry name" value="RIBOSOMAL PROTEIN L47, MITOCHONDRIAL-RELATED"/>
    <property type="match status" value="1"/>
</dbReference>
<dbReference type="InterPro" id="IPR038340">
    <property type="entry name" value="MRP-L47_sf"/>
</dbReference>
<evidence type="ECO:0000256" key="2">
    <source>
        <dbReference type="ARBA" id="ARBA00009254"/>
    </source>
</evidence>
<dbReference type="Proteomes" id="UP000728185">
    <property type="component" value="Unassembled WGS sequence"/>
</dbReference>
<sequence>LCFRFSRALIGHPRASLHTAQRFHDLLEFFDDPKHWGESTVTSGRPWRMEELRLKNNTDLHELWYILLKERNMLMTMEEEHNRCLERMPNSERFEKVSSRTFS</sequence>
<gene>
    <name evidence="7" type="ORF">FBUS_07833</name>
</gene>
<dbReference type="OrthoDB" id="270763at2759"/>
<dbReference type="GO" id="GO:0005762">
    <property type="term" value="C:mitochondrial large ribosomal subunit"/>
    <property type="evidence" value="ECO:0007669"/>
    <property type="project" value="TreeGrafter"/>
</dbReference>
<keyword evidence="4" id="KW-0496">Mitochondrion</keyword>
<name>A0A8E0RRV7_9TREM</name>
<protein>
    <recommendedName>
        <fullName evidence="6">Large ribosomal subunit protein uL29m</fullName>
    </recommendedName>
</protein>
<dbReference type="EMBL" id="LUCM01009844">
    <property type="protein sequence ID" value="KAA0186308.1"/>
    <property type="molecule type" value="Genomic_DNA"/>
</dbReference>
<keyword evidence="3 7" id="KW-0689">Ribosomal protein</keyword>
<dbReference type="AlphaFoldDB" id="A0A8E0RRV7"/>
<dbReference type="InterPro" id="IPR010729">
    <property type="entry name" value="Ribosomal_uL29_mit"/>
</dbReference>
<comment type="subcellular location">
    <subcellularLocation>
        <location evidence="1">Mitochondrion</location>
    </subcellularLocation>
</comment>
<keyword evidence="8" id="KW-1185">Reference proteome</keyword>
<comment type="similarity">
    <text evidence="2">Belongs to the universal ribosomal protein uL29 family.</text>
</comment>
<evidence type="ECO:0000313" key="8">
    <source>
        <dbReference type="Proteomes" id="UP000728185"/>
    </source>
</evidence>
<dbReference type="GO" id="GO:0032543">
    <property type="term" value="P:mitochondrial translation"/>
    <property type="evidence" value="ECO:0007669"/>
    <property type="project" value="TreeGrafter"/>
</dbReference>
<evidence type="ECO:0000256" key="6">
    <source>
        <dbReference type="ARBA" id="ARBA00035289"/>
    </source>
</evidence>
<accession>A0A8E0RRV7</accession>
<evidence type="ECO:0000313" key="7">
    <source>
        <dbReference type="EMBL" id="KAA0186308.1"/>
    </source>
</evidence>
<dbReference type="PANTHER" id="PTHR21183:SF18">
    <property type="entry name" value="LARGE RIBOSOMAL SUBUNIT PROTEIN UL29M"/>
    <property type="match status" value="1"/>
</dbReference>